<gene>
    <name evidence="1" type="ORF">HPB47_003710</name>
</gene>
<proteinExistence type="predicted"/>
<dbReference type="Proteomes" id="UP000805193">
    <property type="component" value="Unassembled WGS sequence"/>
</dbReference>
<dbReference type="EMBL" id="JABSTQ010010549">
    <property type="protein sequence ID" value="KAG0420059.1"/>
    <property type="molecule type" value="Genomic_DNA"/>
</dbReference>
<keyword evidence="2" id="KW-1185">Reference proteome</keyword>
<evidence type="ECO:0000313" key="1">
    <source>
        <dbReference type="EMBL" id="KAG0420059.1"/>
    </source>
</evidence>
<sequence length="872" mass="93532">MELSDKSRLQEPRHGPEPPARWSPTVLEPFPAGHARFQEFVASGARFAGNPSVDYAGGWSMSQQQQQHGAGQQQSSNAQGYWCVASGGQPDPGGALPTDQSLANAELSEGYDDSFIWNLLEGAEEPKAEDVTTETASSPWPESSSSQGVTTSPDSYPESQPQPPEGGFQTAPSDGPVCTSTCWAMDLSLRVGCGAQSSGPSPTKIRVKSAISAHLTTAGGGPHAVSFRVPFSERPGVDPPVKRTRMSVDSGCSRGTTQAGETERGSNRAAPPTPRAVPAVHYIEEHPSPRRASLPKKARATHKSSPVSNSTPFFDSAQTFSFGSTVAFPFNPPPALTSGPALTSTSASTRTSSSASTQTSTMLSAMPANFTLASASTSNPSSLMIDLEAGKLHIDLEAVQDREAPQSSSPKTAKHLSTKSNRRPADIRPNSALNLPMVSLKIGCFTMEFVPVMFLGRRNSEDRPSSVTMLANLAMHLDYYPVHKVQLSAEDVDRVKRRLWDYSPRFQDLMRRPICSEDTKLQHPLPPYGALARAAMRGAEMGTGGFIQKSAFCCTAGFTRANGRLSDAAGRKVQQAGRRRTIRYEPDTTLVQQAAAVTTGTMCSCRFNCRGMRCPCVRARRHCEPGGCACISCDNPLNFLSSVGIELDRAREDACLMQGVYKVGDLAAYLRQQVRLTCCSESVTVRDCIPGPIKCPSCAAPAEFSWCADTLFHGPTNHCSKCMRCNLFAGAHCKKCNSCYYFGLGSNGCPKCEPFEQALAEGPDLAKTQAILAQCAFPAQLRPSRVQRSGPRPLLPKPAQAPQQLLAPSPGVTMTAHAEDSVELLDCQEEAGLRSTDTEATLPNSPELQEHQQVDIDVGEDDICQASSRSST</sequence>
<comment type="caution">
    <text evidence="1">The sequence shown here is derived from an EMBL/GenBank/DDBJ whole genome shotgun (WGS) entry which is preliminary data.</text>
</comment>
<evidence type="ECO:0000313" key="2">
    <source>
        <dbReference type="Proteomes" id="UP000805193"/>
    </source>
</evidence>
<organism evidence="1 2">
    <name type="scientific">Ixodes persulcatus</name>
    <name type="common">Taiga tick</name>
    <dbReference type="NCBI Taxonomy" id="34615"/>
    <lineage>
        <taxon>Eukaryota</taxon>
        <taxon>Metazoa</taxon>
        <taxon>Ecdysozoa</taxon>
        <taxon>Arthropoda</taxon>
        <taxon>Chelicerata</taxon>
        <taxon>Arachnida</taxon>
        <taxon>Acari</taxon>
        <taxon>Parasitiformes</taxon>
        <taxon>Ixodida</taxon>
        <taxon>Ixodoidea</taxon>
        <taxon>Ixodidae</taxon>
        <taxon>Ixodinae</taxon>
        <taxon>Ixodes</taxon>
    </lineage>
</organism>
<accession>A0AC60PHQ4</accession>
<reference evidence="1 2" key="1">
    <citation type="journal article" date="2020" name="Cell">
        <title>Large-Scale Comparative Analyses of Tick Genomes Elucidate Their Genetic Diversity and Vector Capacities.</title>
        <authorList>
            <consortium name="Tick Genome and Microbiome Consortium (TIGMIC)"/>
            <person name="Jia N."/>
            <person name="Wang J."/>
            <person name="Shi W."/>
            <person name="Du L."/>
            <person name="Sun Y."/>
            <person name="Zhan W."/>
            <person name="Jiang J.F."/>
            <person name="Wang Q."/>
            <person name="Zhang B."/>
            <person name="Ji P."/>
            <person name="Bell-Sakyi L."/>
            <person name="Cui X.M."/>
            <person name="Yuan T.T."/>
            <person name="Jiang B.G."/>
            <person name="Yang W.F."/>
            <person name="Lam T.T."/>
            <person name="Chang Q.C."/>
            <person name="Ding S.J."/>
            <person name="Wang X.J."/>
            <person name="Zhu J.G."/>
            <person name="Ruan X.D."/>
            <person name="Zhao L."/>
            <person name="Wei J.T."/>
            <person name="Ye R.Z."/>
            <person name="Que T.C."/>
            <person name="Du C.H."/>
            <person name="Zhou Y.H."/>
            <person name="Cheng J.X."/>
            <person name="Dai P.F."/>
            <person name="Guo W.B."/>
            <person name="Han X.H."/>
            <person name="Huang E.J."/>
            <person name="Li L.F."/>
            <person name="Wei W."/>
            <person name="Gao Y.C."/>
            <person name="Liu J.Z."/>
            <person name="Shao H.Z."/>
            <person name="Wang X."/>
            <person name="Wang C.C."/>
            <person name="Yang T.C."/>
            <person name="Huo Q.B."/>
            <person name="Li W."/>
            <person name="Chen H.Y."/>
            <person name="Chen S.E."/>
            <person name="Zhou L.G."/>
            <person name="Ni X.B."/>
            <person name="Tian J.H."/>
            <person name="Sheng Y."/>
            <person name="Liu T."/>
            <person name="Pan Y.S."/>
            <person name="Xia L.Y."/>
            <person name="Li J."/>
            <person name="Zhao F."/>
            <person name="Cao W.C."/>
        </authorList>
    </citation>
    <scope>NUCLEOTIDE SEQUENCE [LARGE SCALE GENOMIC DNA]</scope>
    <source>
        <strain evidence="1">Iper-2018</strain>
    </source>
</reference>
<protein>
    <submittedName>
        <fullName evidence="1">Uncharacterized protein</fullName>
    </submittedName>
</protein>
<name>A0AC60PHQ4_IXOPE</name>